<protein>
    <submittedName>
        <fullName evidence="5">Wd repeat-containing protein 19</fullName>
    </submittedName>
</protein>
<evidence type="ECO:0000256" key="2">
    <source>
        <dbReference type="ARBA" id="ARBA00022737"/>
    </source>
</evidence>
<dbReference type="InterPro" id="IPR015943">
    <property type="entry name" value="WD40/YVTN_repeat-like_dom_sf"/>
</dbReference>
<dbReference type="InterPro" id="IPR036322">
    <property type="entry name" value="WD40_repeat_dom_sf"/>
</dbReference>
<dbReference type="GO" id="GO:0005929">
    <property type="term" value="C:cilium"/>
    <property type="evidence" value="ECO:0007669"/>
    <property type="project" value="TreeGrafter"/>
</dbReference>
<dbReference type="Proteomes" id="UP000037460">
    <property type="component" value="Unassembled WGS sequence"/>
</dbReference>
<comment type="caution">
    <text evidence="5">The sequence shown here is derived from an EMBL/GenBank/DDBJ whole genome shotgun (WGS) entry which is preliminary data.</text>
</comment>
<keyword evidence="1" id="KW-0853">WD repeat</keyword>
<keyword evidence="2" id="KW-0677">Repeat</keyword>
<proteinExistence type="predicted"/>
<feature type="compositionally biased region" description="Acidic residues" evidence="3">
    <location>
        <begin position="1"/>
        <end position="15"/>
    </location>
</feature>
<feature type="domain" description="WDR19 first beta-propeller" evidence="4">
    <location>
        <begin position="148"/>
        <end position="502"/>
    </location>
</feature>
<dbReference type="PANTHER" id="PTHR14920">
    <property type="entry name" value="OSMOTIC AVOIDANCE ABNORMAL PROTEIN 1/WD REPEAT MEMBRANE PROTEIN"/>
    <property type="match status" value="1"/>
</dbReference>
<dbReference type="AlphaFoldDB" id="A0A0M0J733"/>
<dbReference type="GO" id="GO:0030991">
    <property type="term" value="C:intraciliary transport particle A"/>
    <property type="evidence" value="ECO:0007669"/>
    <property type="project" value="TreeGrafter"/>
</dbReference>
<dbReference type="Gene3D" id="2.130.10.10">
    <property type="entry name" value="YVTN repeat-like/Quinoprotein amine dehydrogenase"/>
    <property type="match status" value="1"/>
</dbReference>
<reference evidence="6" key="1">
    <citation type="journal article" date="2015" name="PLoS Genet.">
        <title>Genome Sequence and Transcriptome Analyses of Chrysochromulina tobin: Metabolic Tools for Enhanced Algal Fitness in the Prominent Order Prymnesiales (Haptophyceae).</title>
        <authorList>
            <person name="Hovde B.T."/>
            <person name="Deodato C.R."/>
            <person name="Hunsperger H.M."/>
            <person name="Ryken S.A."/>
            <person name="Yost W."/>
            <person name="Jha R.K."/>
            <person name="Patterson J."/>
            <person name="Monnat R.J. Jr."/>
            <person name="Barlow S.B."/>
            <person name="Starkenburg S.R."/>
            <person name="Cattolico R.A."/>
        </authorList>
    </citation>
    <scope>NUCLEOTIDE SEQUENCE</scope>
    <source>
        <strain evidence="6">CCMP291</strain>
    </source>
</reference>
<dbReference type="GO" id="GO:0035721">
    <property type="term" value="P:intraciliary retrograde transport"/>
    <property type="evidence" value="ECO:0007669"/>
    <property type="project" value="InterPro"/>
</dbReference>
<feature type="compositionally biased region" description="Pro residues" evidence="3">
    <location>
        <begin position="29"/>
        <end position="47"/>
    </location>
</feature>
<dbReference type="GO" id="GO:0060271">
    <property type="term" value="P:cilium assembly"/>
    <property type="evidence" value="ECO:0007669"/>
    <property type="project" value="TreeGrafter"/>
</dbReference>
<dbReference type="PANTHER" id="PTHR14920:SF0">
    <property type="entry name" value="WD REPEAT DOMAIN 19"/>
    <property type="match status" value="1"/>
</dbReference>
<keyword evidence="6" id="KW-1185">Reference proteome</keyword>
<gene>
    <name evidence="5" type="ORF">Ctob_000520</name>
</gene>
<organism evidence="5 6">
    <name type="scientific">Chrysochromulina tobinii</name>
    <dbReference type="NCBI Taxonomy" id="1460289"/>
    <lineage>
        <taxon>Eukaryota</taxon>
        <taxon>Haptista</taxon>
        <taxon>Haptophyta</taxon>
        <taxon>Prymnesiophyceae</taxon>
        <taxon>Prymnesiales</taxon>
        <taxon>Chrysochromulinaceae</taxon>
        <taxon>Chrysochromulina</taxon>
    </lineage>
</organism>
<evidence type="ECO:0000259" key="4">
    <source>
        <dbReference type="Pfam" id="PF23389"/>
    </source>
</evidence>
<dbReference type="SUPFAM" id="SSF50978">
    <property type="entry name" value="WD40 repeat-like"/>
    <property type="match status" value="1"/>
</dbReference>
<feature type="compositionally biased region" description="Polar residues" evidence="3">
    <location>
        <begin position="106"/>
        <end position="115"/>
    </location>
</feature>
<name>A0A0M0J733_9EUKA</name>
<feature type="compositionally biased region" description="Basic and acidic residues" evidence="3">
    <location>
        <begin position="65"/>
        <end position="74"/>
    </location>
</feature>
<evidence type="ECO:0000313" key="5">
    <source>
        <dbReference type="EMBL" id="KOO22414.1"/>
    </source>
</evidence>
<evidence type="ECO:0000256" key="3">
    <source>
        <dbReference type="SAM" id="MobiDB-lite"/>
    </source>
</evidence>
<evidence type="ECO:0000313" key="6">
    <source>
        <dbReference type="Proteomes" id="UP000037460"/>
    </source>
</evidence>
<dbReference type="Pfam" id="PF23389">
    <property type="entry name" value="Beta-prop_WDR19_1st"/>
    <property type="match status" value="1"/>
</dbReference>
<evidence type="ECO:0000256" key="1">
    <source>
        <dbReference type="ARBA" id="ARBA00022574"/>
    </source>
</evidence>
<feature type="region of interest" description="Disordered" evidence="3">
    <location>
        <begin position="1"/>
        <end position="117"/>
    </location>
</feature>
<accession>A0A0M0J733</accession>
<dbReference type="InterPro" id="IPR057855">
    <property type="entry name" value="Beta-prop_WDR19_1st"/>
</dbReference>
<dbReference type="EMBL" id="JWZX01003278">
    <property type="protein sequence ID" value="KOO22414.1"/>
    <property type="molecule type" value="Genomic_DNA"/>
</dbReference>
<dbReference type="OrthoDB" id="10250638at2759"/>
<sequence length="517" mass="56211">MSEIEEPDFAAEDGDLPPPPPGEEDDDALPPPPPEPTSPLPPPPPNAETPADVRAKKLERAKHGKLVDEYEAKKPGSSTTGFSLDLSAIPKSAPAEGEHKLGDASSGATLTTPRASSDVALTVRGEAKHKQKRLFKMGPERLGEGKIKFAWRPGGKMIATASSKNGSLVIHLFRRDGSLYNSHTLGSGKCIWLEWEWKGTSLGVLQEGAGIFLWDVPMADSEPLNVPMSLAPSITTNASFCKWSKVASQLAIGTTQGKVIIFNKAEGVMQLHEKKGKHGAPVTCGDWLFDNRLGLASGLRVKISQPIAETGSKWESYSKFRLGGMLSKVPRHIRVAGDPNRLAFTLNYPPFVAVSVGDKYLLTFDTTRVNEDLGLTFPEDYGVIAGFQWLPNLVLLVGLTNGYMVTVDFGALIKLQQSNKLPDRVSAMGTSRVFNEYLQDVSAFYTANVGQRVACCGDTMVKIVHRTGVELEVHLEVDLDRQAKIGHYLDKVDWDDSAKAFACSATDGFLYVHEILD</sequence>
<dbReference type="InterPro" id="IPR040379">
    <property type="entry name" value="WDR19/dyf-2"/>
</dbReference>